<reference evidence="13 14" key="1">
    <citation type="submission" date="2016-08" db="EMBL/GenBank/DDBJ databases">
        <authorList>
            <person name="Seilhamer J.J."/>
        </authorList>
    </citation>
    <scope>NUCLEOTIDE SEQUENCE [LARGE SCALE GENOMIC DNA]</scope>
    <source>
        <strain evidence="13 14">A37T2</strain>
    </source>
</reference>
<evidence type="ECO:0000256" key="5">
    <source>
        <dbReference type="ARBA" id="ARBA00022723"/>
    </source>
</evidence>
<evidence type="ECO:0000256" key="10">
    <source>
        <dbReference type="RuleBase" id="RU003557"/>
    </source>
</evidence>
<protein>
    <recommendedName>
        <fullName evidence="3">acetyl-CoA C-acetyltransferase</fullName>
        <ecNumber evidence="3">2.3.1.9</ecNumber>
    </recommendedName>
</protein>
<dbReference type="PROSITE" id="PS00098">
    <property type="entry name" value="THIOLASE_1"/>
    <property type="match status" value="1"/>
</dbReference>
<dbReference type="GO" id="GO:0003985">
    <property type="term" value="F:acetyl-CoA C-acetyltransferase activity"/>
    <property type="evidence" value="ECO:0007669"/>
    <property type="project" value="UniProtKB-EC"/>
</dbReference>
<dbReference type="PROSITE" id="PS00099">
    <property type="entry name" value="THIOLASE_3"/>
    <property type="match status" value="1"/>
</dbReference>
<sequence>MKEVFIVAAVRTPIGSFNGALAAVTAPRLGAIVIKAAIEKAGIAPGQVQEVYMGNVLSANLGQAPANQASIYAGLPNTVPCTTVNKVCASGMKAIMLAAQSILLGDNDIVVAGGMESMSNVPYYLDKARNGYKYGHGNITDGIVRDGLWDPYNDYAMGNAGDLCASTYKISREEQDAYAIQSYKRAAAASEKGYFKKEIIPVAVHGKQTTLVAEDEDYKKVNFEKIPSLKPVFTKDGTVTAANASNLNDGAAAVVLVSGEKLKALGLQPLARIVSFADASQAPEWFTTTPVKAINKALAKANLTMADMDFTEINEAFSCVPLANQRELGLENDKLNVWGGAVSLGHPIGCSGARIVVTLSSILQQEGGRYGVAGICNGGGGASAIIIEKVEG</sequence>
<dbReference type="InterPro" id="IPR002155">
    <property type="entry name" value="Thiolase"/>
</dbReference>
<evidence type="ECO:0000259" key="12">
    <source>
        <dbReference type="Pfam" id="PF02803"/>
    </source>
</evidence>
<dbReference type="CDD" id="cd00751">
    <property type="entry name" value="thiolase"/>
    <property type="match status" value="1"/>
</dbReference>
<evidence type="ECO:0000313" key="14">
    <source>
        <dbReference type="Proteomes" id="UP000242818"/>
    </source>
</evidence>
<comment type="similarity">
    <text evidence="1 10">Belongs to the thiolase-like superfamily. Thiolase family.</text>
</comment>
<keyword evidence="14" id="KW-1185">Reference proteome</keyword>
<feature type="domain" description="Thiolase C-terminal" evidence="12">
    <location>
        <begin position="267"/>
        <end position="389"/>
    </location>
</feature>
<dbReference type="PIRSF" id="PIRSF000429">
    <property type="entry name" value="Ac-CoA_Ac_transf"/>
    <property type="match status" value="1"/>
</dbReference>
<dbReference type="Proteomes" id="UP000242818">
    <property type="component" value="Unassembled WGS sequence"/>
</dbReference>
<organism evidence="13 14">
    <name type="scientific">Chitinophaga costaii</name>
    <dbReference type="NCBI Taxonomy" id="1335309"/>
    <lineage>
        <taxon>Bacteria</taxon>
        <taxon>Pseudomonadati</taxon>
        <taxon>Bacteroidota</taxon>
        <taxon>Chitinophagia</taxon>
        <taxon>Chitinophagales</taxon>
        <taxon>Chitinophagaceae</taxon>
        <taxon>Chitinophaga</taxon>
    </lineage>
</organism>
<gene>
    <name evidence="13" type="ORF">GA0116948_11789</name>
</gene>
<dbReference type="GO" id="GO:0046872">
    <property type="term" value="F:metal ion binding"/>
    <property type="evidence" value="ECO:0007669"/>
    <property type="project" value="UniProtKB-KW"/>
</dbReference>
<name>A0A1C4FVY8_9BACT</name>
<dbReference type="InterPro" id="IPR020615">
    <property type="entry name" value="Thiolase_acyl_enz_int_AS"/>
</dbReference>
<evidence type="ECO:0000256" key="6">
    <source>
        <dbReference type="ARBA" id="ARBA00022946"/>
    </source>
</evidence>
<evidence type="ECO:0000256" key="4">
    <source>
        <dbReference type="ARBA" id="ARBA00022679"/>
    </source>
</evidence>
<dbReference type="STRING" id="1335309.GA0116948_11789"/>
<evidence type="ECO:0000256" key="2">
    <source>
        <dbReference type="ARBA" id="ARBA00011881"/>
    </source>
</evidence>
<feature type="active site" description="Proton acceptor" evidence="9">
    <location>
        <position position="346"/>
    </location>
</feature>
<dbReference type="PANTHER" id="PTHR18919">
    <property type="entry name" value="ACETYL-COA C-ACYLTRANSFERASE"/>
    <property type="match status" value="1"/>
</dbReference>
<evidence type="ECO:0000256" key="1">
    <source>
        <dbReference type="ARBA" id="ARBA00010982"/>
    </source>
</evidence>
<keyword evidence="4 10" id="KW-0808">Transferase</keyword>
<dbReference type="InterPro" id="IPR020610">
    <property type="entry name" value="Thiolase_AS"/>
</dbReference>
<dbReference type="EMBL" id="FMAR01000017">
    <property type="protein sequence ID" value="SCC60169.1"/>
    <property type="molecule type" value="Genomic_DNA"/>
</dbReference>
<evidence type="ECO:0000256" key="3">
    <source>
        <dbReference type="ARBA" id="ARBA00012705"/>
    </source>
</evidence>
<comment type="subunit">
    <text evidence="2">Homotetramer.</text>
</comment>
<accession>A0A1C4FVY8</accession>
<evidence type="ECO:0000259" key="11">
    <source>
        <dbReference type="Pfam" id="PF00108"/>
    </source>
</evidence>
<dbReference type="AlphaFoldDB" id="A0A1C4FVY8"/>
<evidence type="ECO:0000256" key="7">
    <source>
        <dbReference type="ARBA" id="ARBA00022958"/>
    </source>
</evidence>
<dbReference type="FunFam" id="3.40.47.10:FF:000007">
    <property type="entry name" value="acetyl-CoA acetyltransferase, mitochondrial"/>
    <property type="match status" value="1"/>
</dbReference>
<feature type="active site" description="Proton acceptor" evidence="9">
    <location>
        <position position="376"/>
    </location>
</feature>
<evidence type="ECO:0000256" key="9">
    <source>
        <dbReference type="PIRSR" id="PIRSR000429-1"/>
    </source>
</evidence>
<dbReference type="Pfam" id="PF00108">
    <property type="entry name" value="Thiolase_N"/>
    <property type="match status" value="1"/>
</dbReference>
<evidence type="ECO:0000256" key="8">
    <source>
        <dbReference type="ARBA" id="ARBA00023315"/>
    </source>
</evidence>
<dbReference type="InterPro" id="IPR020616">
    <property type="entry name" value="Thiolase_N"/>
</dbReference>
<dbReference type="InterPro" id="IPR016039">
    <property type="entry name" value="Thiolase-like"/>
</dbReference>
<keyword evidence="6" id="KW-0809">Transit peptide</keyword>
<dbReference type="PROSITE" id="PS00737">
    <property type="entry name" value="THIOLASE_2"/>
    <property type="match status" value="1"/>
</dbReference>
<evidence type="ECO:0000313" key="13">
    <source>
        <dbReference type="EMBL" id="SCC60169.1"/>
    </source>
</evidence>
<feature type="domain" description="Thiolase N-terminal" evidence="11">
    <location>
        <begin position="4"/>
        <end position="259"/>
    </location>
</feature>
<keyword evidence="5" id="KW-0479">Metal-binding</keyword>
<dbReference type="NCBIfam" id="TIGR01930">
    <property type="entry name" value="AcCoA-C-Actrans"/>
    <property type="match status" value="1"/>
</dbReference>
<dbReference type="Pfam" id="PF02803">
    <property type="entry name" value="Thiolase_C"/>
    <property type="match status" value="1"/>
</dbReference>
<dbReference type="RefSeq" id="WP_089715038.1">
    <property type="nucleotide sequence ID" value="NZ_FMAR01000017.1"/>
</dbReference>
<dbReference type="SUPFAM" id="SSF53901">
    <property type="entry name" value="Thiolase-like"/>
    <property type="match status" value="2"/>
</dbReference>
<feature type="active site" description="Acyl-thioester intermediate" evidence="9">
    <location>
        <position position="88"/>
    </location>
</feature>
<keyword evidence="7" id="KW-0630">Potassium</keyword>
<dbReference type="GO" id="GO:0006635">
    <property type="term" value="P:fatty acid beta-oxidation"/>
    <property type="evidence" value="ECO:0007669"/>
    <property type="project" value="TreeGrafter"/>
</dbReference>
<dbReference type="InterPro" id="IPR020613">
    <property type="entry name" value="Thiolase_CS"/>
</dbReference>
<dbReference type="EC" id="2.3.1.9" evidence="3"/>
<keyword evidence="8 10" id="KW-0012">Acyltransferase</keyword>
<dbReference type="PANTHER" id="PTHR18919:SF156">
    <property type="entry name" value="ACETYL-COA ACETYLTRANSFERASE, MITOCHONDRIAL"/>
    <property type="match status" value="1"/>
</dbReference>
<dbReference type="OrthoDB" id="9764892at2"/>
<proteinExistence type="inferred from homology"/>
<dbReference type="Gene3D" id="3.40.47.10">
    <property type="match status" value="1"/>
</dbReference>
<dbReference type="InterPro" id="IPR020617">
    <property type="entry name" value="Thiolase_C"/>
</dbReference>